<dbReference type="Gene3D" id="3.90.1150.10">
    <property type="entry name" value="Aspartate Aminotransferase, domain 1"/>
    <property type="match status" value="1"/>
</dbReference>
<feature type="binding site" evidence="13">
    <location>
        <position position="132"/>
    </location>
    <ligand>
        <name>(6S)-5,6,7,8-tetrahydrofolate</name>
        <dbReference type="ChEBI" id="CHEBI:57453"/>
    </ligand>
</feature>
<comment type="caution">
    <text evidence="16">The sequence shown here is derived from an EMBL/GenBank/DDBJ whole genome shotgun (WGS) entry which is preliminary data.</text>
</comment>
<dbReference type="GO" id="GO:0008483">
    <property type="term" value="F:transaminase activity"/>
    <property type="evidence" value="ECO:0007669"/>
    <property type="project" value="UniProtKB-KW"/>
</dbReference>
<dbReference type="InterPro" id="IPR015424">
    <property type="entry name" value="PyrdxlP-dep_Trfase"/>
</dbReference>
<comment type="catalytic activity">
    <reaction evidence="11">
        <text>(6R)-5,10-methylene-5,6,7,8-tetrahydrofolate + D-alanine + H2O = 2-methylserine + (6S)-5,6,7,8-tetrahydrofolate</text>
        <dbReference type="Rhea" id="RHEA:10064"/>
        <dbReference type="ChEBI" id="CHEBI:15377"/>
        <dbReference type="ChEBI" id="CHEBI:15636"/>
        <dbReference type="ChEBI" id="CHEBI:57416"/>
        <dbReference type="ChEBI" id="CHEBI:57453"/>
        <dbReference type="ChEBI" id="CHEBI:58275"/>
        <dbReference type="EC" id="2.1.2.7"/>
    </reaction>
</comment>
<evidence type="ECO:0000256" key="4">
    <source>
        <dbReference type="ARBA" id="ARBA00006376"/>
    </source>
</evidence>
<feature type="site" description="Plays an important role in substrate specificity" evidence="13">
    <location>
        <position position="240"/>
    </location>
</feature>
<comment type="catalytic activity">
    <reaction evidence="1 13">
        <text>(6R)-5,10-methylene-5,6,7,8-tetrahydrofolate + glycine + H2O = (6S)-5,6,7,8-tetrahydrofolate + L-serine</text>
        <dbReference type="Rhea" id="RHEA:15481"/>
        <dbReference type="ChEBI" id="CHEBI:15377"/>
        <dbReference type="ChEBI" id="CHEBI:15636"/>
        <dbReference type="ChEBI" id="CHEBI:33384"/>
        <dbReference type="ChEBI" id="CHEBI:57305"/>
        <dbReference type="ChEBI" id="CHEBI:57453"/>
        <dbReference type="EC" id="2.1.2.1"/>
    </reaction>
</comment>
<comment type="subunit">
    <text evidence="5 13">Homodimer.</text>
</comment>
<dbReference type="GO" id="GO:0005829">
    <property type="term" value="C:cytosol"/>
    <property type="evidence" value="ECO:0007669"/>
    <property type="project" value="TreeGrafter"/>
</dbReference>
<dbReference type="RefSeq" id="WP_155479246.1">
    <property type="nucleotide sequence ID" value="NZ_WNKV01000005.1"/>
</dbReference>
<evidence type="ECO:0000256" key="2">
    <source>
        <dbReference type="ARBA" id="ARBA00001933"/>
    </source>
</evidence>
<evidence type="ECO:0000256" key="3">
    <source>
        <dbReference type="ARBA" id="ARBA00004496"/>
    </source>
</evidence>
<organism evidence="16 17">
    <name type="scientific">Rhodoplanes serenus</name>
    <dbReference type="NCBI Taxonomy" id="200615"/>
    <lineage>
        <taxon>Bacteria</taxon>
        <taxon>Pseudomonadati</taxon>
        <taxon>Pseudomonadota</taxon>
        <taxon>Alphaproteobacteria</taxon>
        <taxon>Hyphomicrobiales</taxon>
        <taxon>Nitrobacteraceae</taxon>
        <taxon>Rhodoplanes</taxon>
    </lineage>
</organism>
<dbReference type="SUPFAM" id="SSF53383">
    <property type="entry name" value="PLP-dependent transferases"/>
    <property type="match status" value="1"/>
</dbReference>
<keyword evidence="7 13" id="KW-0554">One-carbon metabolism</keyword>
<dbReference type="GO" id="GO:0019264">
    <property type="term" value="P:glycine biosynthetic process from serine"/>
    <property type="evidence" value="ECO:0007669"/>
    <property type="project" value="UniProtKB-UniRule"/>
</dbReference>
<dbReference type="PANTHER" id="PTHR11680:SF35">
    <property type="entry name" value="SERINE HYDROXYMETHYLTRANSFERASE 1"/>
    <property type="match status" value="1"/>
</dbReference>
<dbReference type="Proteomes" id="UP000438991">
    <property type="component" value="Unassembled WGS sequence"/>
</dbReference>
<dbReference type="GO" id="GO:0035999">
    <property type="term" value="P:tetrahydrofolate interconversion"/>
    <property type="evidence" value="ECO:0007669"/>
    <property type="project" value="UniProtKB-UniRule"/>
</dbReference>
<comment type="function">
    <text evidence="13">Catalyzes the reversible interconversion of serine and glycine with tetrahydrofolate (THF) serving as the one-carbon carrier. This reaction serves as the major source of one-carbon groups required for the biosynthesis of purines, thymidylate, methionine, and other important biomolecules. Also exhibits THF-independent aldolase activity toward beta-hydroxyamino acids, producing glycine and aldehydes, via a retro-aldol mechanism.</text>
</comment>
<name>A0A9X4XJD4_9BRAD</name>
<keyword evidence="10 13" id="KW-0663">Pyridoxal phosphate</keyword>
<comment type="caution">
    <text evidence="13">Lacks conserved residue(s) required for the propagation of feature annotation.</text>
</comment>
<evidence type="ECO:0000259" key="15">
    <source>
        <dbReference type="Pfam" id="PF00464"/>
    </source>
</evidence>
<reference evidence="16 17" key="1">
    <citation type="submission" date="2019-11" db="EMBL/GenBank/DDBJ databases">
        <title>Whole-genome sequence of Rhodoplanes serenus DSM 18633, type strain.</title>
        <authorList>
            <person name="Kyndt J.A."/>
            <person name="Meyer T.E."/>
        </authorList>
    </citation>
    <scope>NUCLEOTIDE SEQUENCE [LARGE SCALE GENOMIC DNA]</scope>
    <source>
        <strain evidence="16 17">DSM 18633</strain>
    </source>
</reference>
<dbReference type="CDD" id="cd00378">
    <property type="entry name" value="SHMT"/>
    <property type="match status" value="1"/>
</dbReference>
<sequence>MSVTHAASVEAESFFSANVRDSDPDIAEAIRAELGRQRDEIELIASENYVSRAVMEAQGSVLTNKYAEGLPGKRYYGGCQHVDVVERLAIDRVTRLFGCNFANVQPHSGAQANNAVFFALMNPGDTFMGLNLSAGGHLTHGSPVNISGKWFKVVPYTVRPDDHRVDMDEVRQLARANKPKVIVAGGSAYPRVFDFRAFREIADEVGAYLMVDMAHFAGLVAGGAHPSPFPHAHVVTTTTHKTLRGPRGGIILSNDEALAKKFNSAVFPGTQGGPLMHVIAAKAVAFGEALRPSFKLYAKAIVENARALAATLEQRGFAIVSGGTDTHLMLVDLRPKRLTGKVAEAALGRAHITCNKNGIPFDPEKPMVTSGVRLGTPAGTTRGFGVAEFKEVGEMISEVLDVLSQKNSDEDALVEGAVREKVKRLVDRFPIYQG</sequence>
<dbReference type="GO" id="GO:0050413">
    <property type="term" value="F:D-alanine 2-hydroxymethyltransferase activity"/>
    <property type="evidence" value="ECO:0007669"/>
    <property type="project" value="UniProtKB-EC"/>
</dbReference>
<keyword evidence="16" id="KW-0032">Aminotransferase</keyword>
<dbReference type="FunFam" id="3.40.640.10:FF:000001">
    <property type="entry name" value="Serine hydroxymethyltransferase"/>
    <property type="match status" value="1"/>
</dbReference>
<dbReference type="EC" id="2.1.2.1" evidence="13"/>
<dbReference type="PIRSF" id="PIRSF000412">
    <property type="entry name" value="SHMT"/>
    <property type="match status" value="1"/>
</dbReference>
<protein>
    <recommendedName>
        <fullName evidence="13">Serine hydroxymethyltransferase</fullName>
        <shortName evidence="13">SHMT</shortName>
        <shortName evidence="13">Serine methylase</shortName>
        <ecNumber evidence="13">2.1.2.1</ecNumber>
    </recommendedName>
</protein>
<evidence type="ECO:0000256" key="11">
    <source>
        <dbReference type="ARBA" id="ARBA00051216"/>
    </source>
</evidence>
<feature type="binding site" evidence="13">
    <location>
        <position position="256"/>
    </location>
    <ligand>
        <name>(6S)-5,6,7,8-tetrahydrofolate</name>
        <dbReference type="ChEBI" id="CHEBI:57453"/>
    </ligand>
</feature>
<dbReference type="PANTHER" id="PTHR11680">
    <property type="entry name" value="SERINE HYDROXYMETHYLTRANSFERASE"/>
    <property type="match status" value="1"/>
</dbReference>
<dbReference type="EMBL" id="WNKV01000005">
    <property type="protein sequence ID" value="MTW16210.1"/>
    <property type="molecule type" value="Genomic_DNA"/>
</dbReference>
<dbReference type="AlphaFoldDB" id="A0A9X4XJD4"/>
<evidence type="ECO:0000256" key="8">
    <source>
        <dbReference type="ARBA" id="ARBA00022605"/>
    </source>
</evidence>
<keyword evidence="9 13" id="KW-0808">Transferase</keyword>
<evidence type="ECO:0000256" key="5">
    <source>
        <dbReference type="ARBA" id="ARBA00011738"/>
    </source>
</evidence>
<dbReference type="NCBIfam" id="NF000586">
    <property type="entry name" value="PRK00011.1"/>
    <property type="match status" value="1"/>
</dbReference>
<comment type="pathway">
    <text evidence="13">One-carbon metabolism; tetrahydrofolate interconversion.</text>
</comment>
<dbReference type="InterPro" id="IPR001085">
    <property type="entry name" value="Ser_HO-MeTrfase"/>
</dbReference>
<dbReference type="HAMAP" id="MF_00051">
    <property type="entry name" value="SHMT"/>
    <property type="match status" value="1"/>
</dbReference>
<dbReference type="GO" id="GO:0004372">
    <property type="term" value="F:glycine hydroxymethyltransferase activity"/>
    <property type="evidence" value="ECO:0007669"/>
    <property type="project" value="UniProtKB-UniRule"/>
</dbReference>
<comment type="pathway">
    <text evidence="13">Amino-acid biosynthesis; glycine biosynthesis; glycine from L-serine: step 1/1.</text>
</comment>
<evidence type="ECO:0000256" key="10">
    <source>
        <dbReference type="ARBA" id="ARBA00022898"/>
    </source>
</evidence>
<evidence type="ECO:0000256" key="6">
    <source>
        <dbReference type="ARBA" id="ARBA00022490"/>
    </source>
</evidence>
<dbReference type="Pfam" id="PF00464">
    <property type="entry name" value="SHMT"/>
    <property type="match status" value="1"/>
</dbReference>
<comment type="subcellular location">
    <subcellularLocation>
        <location evidence="3 13">Cytoplasm</location>
    </subcellularLocation>
</comment>
<gene>
    <name evidence="13" type="primary">glyA</name>
    <name evidence="16" type="ORF">GJ689_08310</name>
</gene>
<dbReference type="PROSITE" id="PS00096">
    <property type="entry name" value="SHMT"/>
    <property type="match status" value="1"/>
</dbReference>
<comment type="similarity">
    <text evidence="4 13">Belongs to the SHMT family.</text>
</comment>
<evidence type="ECO:0000256" key="1">
    <source>
        <dbReference type="ARBA" id="ARBA00001528"/>
    </source>
</evidence>
<accession>A0A9X4XJD4</accession>
<dbReference type="InterPro" id="IPR019798">
    <property type="entry name" value="Ser_HO-MeTrfase_PLP_BS"/>
</dbReference>
<evidence type="ECO:0000256" key="12">
    <source>
        <dbReference type="ARBA" id="ARBA00057572"/>
    </source>
</evidence>
<evidence type="ECO:0000256" key="14">
    <source>
        <dbReference type="PIRSR" id="PIRSR000412-50"/>
    </source>
</evidence>
<evidence type="ECO:0000256" key="7">
    <source>
        <dbReference type="ARBA" id="ARBA00022563"/>
    </source>
</evidence>
<dbReference type="GO" id="GO:0030170">
    <property type="term" value="F:pyridoxal phosphate binding"/>
    <property type="evidence" value="ECO:0007669"/>
    <property type="project" value="UniProtKB-UniRule"/>
</dbReference>
<evidence type="ECO:0000256" key="9">
    <source>
        <dbReference type="ARBA" id="ARBA00022679"/>
    </source>
</evidence>
<dbReference type="InterPro" id="IPR015422">
    <property type="entry name" value="PyrdxlP-dep_Trfase_small"/>
</dbReference>
<evidence type="ECO:0000313" key="16">
    <source>
        <dbReference type="EMBL" id="MTW16210.1"/>
    </source>
</evidence>
<comment type="cofactor">
    <cofactor evidence="2 13 14">
        <name>pyridoxal 5'-phosphate</name>
        <dbReference type="ChEBI" id="CHEBI:597326"/>
    </cofactor>
</comment>
<keyword evidence="6 13" id="KW-0963">Cytoplasm</keyword>
<dbReference type="InterPro" id="IPR049943">
    <property type="entry name" value="Ser_HO-MeTrfase-like"/>
</dbReference>
<proteinExistence type="inferred from homology"/>
<dbReference type="Gene3D" id="3.40.640.10">
    <property type="entry name" value="Type I PLP-dependent aspartate aminotransferase-like (Major domain)"/>
    <property type="match status" value="1"/>
</dbReference>
<keyword evidence="8 13" id="KW-0028">Amino-acid biosynthesis</keyword>
<evidence type="ECO:0000256" key="13">
    <source>
        <dbReference type="HAMAP-Rule" id="MF_00051"/>
    </source>
</evidence>
<feature type="modified residue" description="N6-(pyridoxal phosphate)lysine" evidence="13 14">
    <location>
        <position position="241"/>
    </location>
</feature>
<comment type="function">
    <text evidence="12">Catalyzes the reversible interconversion of alpha-methyl-L-serine to D-alanine with tetrahydrofolate (THF) serving as the one-carbon carrier. Cannot use alpha-methyl-D-serine, L-serine, D-serine or L-alanine.</text>
</comment>
<dbReference type="InterPro" id="IPR015421">
    <property type="entry name" value="PyrdxlP-dep_Trfase_major"/>
</dbReference>
<feature type="binding site" evidence="13">
    <location>
        <begin position="136"/>
        <end position="138"/>
    </location>
    <ligand>
        <name>(6S)-5,6,7,8-tetrahydrofolate</name>
        <dbReference type="ChEBI" id="CHEBI:57453"/>
    </ligand>
</feature>
<dbReference type="FunFam" id="3.90.1150.10:FF:000003">
    <property type="entry name" value="Serine hydroxymethyltransferase"/>
    <property type="match status" value="1"/>
</dbReference>
<dbReference type="InterPro" id="IPR039429">
    <property type="entry name" value="SHMT-like_dom"/>
</dbReference>
<feature type="domain" description="Serine hydroxymethyltransferase-like" evidence="15">
    <location>
        <begin position="20"/>
        <end position="396"/>
    </location>
</feature>
<evidence type="ECO:0000313" key="17">
    <source>
        <dbReference type="Proteomes" id="UP000438991"/>
    </source>
</evidence>